<gene>
    <name evidence="2" type="ORF">D9Q98_007372</name>
</gene>
<evidence type="ECO:0000256" key="1">
    <source>
        <dbReference type="SAM" id="MobiDB-lite"/>
    </source>
</evidence>
<dbReference type="AlphaFoldDB" id="A0A9D4YVT6"/>
<sequence length="481" mass="51919">MVQAAAADSSKPLADVPQQQQEQPPQQQQQQEEEEEEADGGQQLGGAFRPLTAAALTSELGLSSTVHRILRLVLLHLNRMQQLHYTVALNALALRRQEGPRDMPSDSRRAAFAAIRARMLAQMKILGAAPCRQLLSASARMRAPLSGEELAVVEAAAVRGLREETPTHDVFQLVGTYALLGLTPGTALAEALIAETEQRLPDVKDAGALASLLLAWHQLGWEETAEVAAAAQAAAVAILHKGPAGGGQQRMTSVQHLLGCFTTMGWPLSGELQAVLREAVLQCLPGASAAWASNALSCCRKLSMLPDDRLQQAFLHVSLAVLPGADTETALALIARLLMPLKHQGWQYSSAAPDLQITVQTLVNQLYRPFASLQALQYTPREVRGMLGSVSNCLQLLAACGLRPDDETLQAACAFLKERQRRLSQKQRDELQSAFQAWGYTQHGLMGLAATNAGVAADDGNLTEQLESYRLEAEEEEAVQM</sequence>
<keyword evidence="3" id="KW-1185">Reference proteome</keyword>
<comment type="caution">
    <text evidence="2">The sequence shown here is derived from an EMBL/GenBank/DDBJ whole genome shotgun (WGS) entry which is preliminary data.</text>
</comment>
<dbReference type="Proteomes" id="UP001055712">
    <property type="component" value="Unassembled WGS sequence"/>
</dbReference>
<dbReference type="EMBL" id="SIDB01000009">
    <property type="protein sequence ID" value="KAI3428550.1"/>
    <property type="molecule type" value="Genomic_DNA"/>
</dbReference>
<feature type="region of interest" description="Disordered" evidence="1">
    <location>
        <begin position="1"/>
        <end position="45"/>
    </location>
</feature>
<organism evidence="2 3">
    <name type="scientific">Chlorella vulgaris</name>
    <name type="common">Green alga</name>
    <dbReference type="NCBI Taxonomy" id="3077"/>
    <lineage>
        <taxon>Eukaryota</taxon>
        <taxon>Viridiplantae</taxon>
        <taxon>Chlorophyta</taxon>
        <taxon>core chlorophytes</taxon>
        <taxon>Trebouxiophyceae</taxon>
        <taxon>Chlorellales</taxon>
        <taxon>Chlorellaceae</taxon>
        <taxon>Chlorella clade</taxon>
        <taxon>Chlorella</taxon>
    </lineage>
</organism>
<dbReference type="OrthoDB" id="10666772at2759"/>
<evidence type="ECO:0000313" key="3">
    <source>
        <dbReference type="Proteomes" id="UP001055712"/>
    </source>
</evidence>
<reference evidence="2" key="1">
    <citation type="journal article" date="2019" name="Plant J.">
        <title>Chlorella vulgaris genome assembly and annotation reveals the molecular basis for metabolic acclimation to high light conditions.</title>
        <authorList>
            <person name="Cecchin M."/>
            <person name="Marcolungo L."/>
            <person name="Rossato M."/>
            <person name="Girolomoni L."/>
            <person name="Cosentino E."/>
            <person name="Cuine S."/>
            <person name="Li-Beisson Y."/>
            <person name="Delledonne M."/>
            <person name="Ballottari M."/>
        </authorList>
    </citation>
    <scope>NUCLEOTIDE SEQUENCE</scope>
    <source>
        <strain evidence="2">211/11P</strain>
    </source>
</reference>
<proteinExistence type="predicted"/>
<evidence type="ECO:0000313" key="2">
    <source>
        <dbReference type="EMBL" id="KAI3428550.1"/>
    </source>
</evidence>
<feature type="compositionally biased region" description="Low complexity" evidence="1">
    <location>
        <begin position="17"/>
        <end position="30"/>
    </location>
</feature>
<name>A0A9D4YVT6_CHLVU</name>
<reference evidence="2" key="2">
    <citation type="submission" date="2020-11" db="EMBL/GenBank/DDBJ databases">
        <authorList>
            <person name="Cecchin M."/>
            <person name="Marcolungo L."/>
            <person name="Rossato M."/>
            <person name="Girolomoni L."/>
            <person name="Cosentino E."/>
            <person name="Cuine S."/>
            <person name="Li-Beisson Y."/>
            <person name="Delledonne M."/>
            <person name="Ballottari M."/>
        </authorList>
    </citation>
    <scope>NUCLEOTIDE SEQUENCE</scope>
    <source>
        <strain evidence="2">211/11P</strain>
        <tissue evidence="2">Whole cell</tissue>
    </source>
</reference>
<protein>
    <submittedName>
        <fullName evidence="2">Uncharacterized protein</fullName>
    </submittedName>
</protein>
<accession>A0A9D4YVT6</accession>